<reference evidence="2" key="4">
    <citation type="submission" date="2023-01" db="EMBL/GenBank/DDBJ databases">
        <title>Draft genome sequence of Vibrio algivorus strain NBRC 111146.</title>
        <authorList>
            <person name="Sun Q."/>
            <person name="Mori K."/>
        </authorList>
    </citation>
    <scope>NUCLEOTIDE SEQUENCE</scope>
    <source>
        <strain evidence="2">NBRC 111146</strain>
    </source>
</reference>
<dbReference type="Proteomes" id="UP000319828">
    <property type="component" value="Unassembled WGS sequence"/>
</dbReference>
<dbReference type="InterPro" id="IPR036814">
    <property type="entry name" value="YqcC-like_sf"/>
</dbReference>
<evidence type="ECO:0000313" key="5">
    <source>
        <dbReference type="Proteomes" id="UP001157156"/>
    </source>
</evidence>
<dbReference type="InterPro" id="IPR007384">
    <property type="entry name" value="UCP006257"/>
</dbReference>
<feature type="domain" description="YqcC-like" evidence="1">
    <location>
        <begin position="7"/>
        <end position="101"/>
    </location>
</feature>
<dbReference type="OrthoDB" id="8794567at2"/>
<dbReference type="PANTHER" id="PTHR39586:SF1">
    <property type="entry name" value="CYTOPLASMIC PROTEIN"/>
    <property type="match status" value="1"/>
</dbReference>
<dbReference type="Pfam" id="PF04287">
    <property type="entry name" value="DUF446"/>
    <property type="match status" value="1"/>
</dbReference>
<gene>
    <name evidence="3" type="ORF">FOF44_06340</name>
    <name evidence="2" type="ORF">GCM10007931_25720</name>
</gene>
<dbReference type="SUPFAM" id="SSF158452">
    <property type="entry name" value="YqcC-like"/>
    <property type="match status" value="1"/>
</dbReference>
<evidence type="ECO:0000313" key="2">
    <source>
        <dbReference type="EMBL" id="GLT15597.1"/>
    </source>
</evidence>
<dbReference type="Gene3D" id="1.20.1440.40">
    <property type="entry name" value="YqcC-like"/>
    <property type="match status" value="1"/>
</dbReference>
<sequence>MNEYIELTDVLEQLEDQLIQLSLWEEEPPTQKALSSDQPFALDTLQPTQWLQWIFLPKMHELIESQSEVPIGFEVSPYFEQAMTDKDHRDALLPILNQLDETVR</sequence>
<accession>A0A557PA82</accession>
<dbReference type="InterPro" id="IPR023376">
    <property type="entry name" value="YqcC-like_dom"/>
</dbReference>
<evidence type="ECO:0000313" key="4">
    <source>
        <dbReference type="Proteomes" id="UP000319828"/>
    </source>
</evidence>
<keyword evidence="5" id="KW-1185">Reference proteome</keyword>
<dbReference type="EMBL" id="VMKJ01000009">
    <property type="protein sequence ID" value="TVO37567.1"/>
    <property type="molecule type" value="Genomic_DNA"/>
</dbReference>
<protein>
    <submittedName>
        <fullName evidence="3">YqcC family protein</fullName>
    </submittedName>
</protein>
<dbReference type="EMBL" id="BSPV01000009">
    <property type="protein sequence ID" value="GLT15597.1"/>
    <property type="molecule type" value="Genomic_DNA"/>
</dbReference>
<dbReference type="PIRSF" id="PIRSF006257">
    <property type="entry name" value="UCP006257"/>
    <property type="match status" value="1"/>
</dbReference>
<reference evidence="5" key="2">
    <citation type="journal article" date="2019" name="Int. J. Syst. Evol. Microbiol.">
        <title>The Global Catalogue of Microorganisms (GCM) 10K type strain sequencing project: providing services to taxonomists for standard genome sequencing and annotation.</title>
        <authorList>
            <consortium name="The Broad Institute Genomics Platform"/>
            <consortium name="The Broad Institute Genome Sequencing Center for Infectious Disease"/>
            <person name="Wu L."/>
            <person name="Ma J."/>
        </authorList>
    </citation>
    <scope>NUCLEOTIDE SEQUENCE [LARGE SCALE GENOMIC DNA]</scope>
    <source>
        <strain evidence="5">NBRC 111146</strain>
    </source>
</reference>
<proteinExistence type="predicted"/>
<reference evidence="2" key="1">
    <citation type="journal article" date="2014" name="Int. J. Syst. Evol. Microbiol.">
        <title>Complete genome of a new Firmicutes species belonging to the dominant human colonic microbiota ('Ruminococcus bicirculans') reveals two chromosomes and a selective capacity to utilize plant glucans.</title>
        <authorList>
            <consortium name="NISC Comparative Sequencing Program"/>
            <person name="Wegmann U."/>
            <person name="Louis P."/>
            <person name="Goesmann A."/>
            <person name="Henrissat B."/>
            <person name="Duncan S.H."/>
            <person name="Flint H.J."/>
        </authorList>
    </citation>
    <scope>NUCLEOTIDE SEQUENCE</scope>
    <source>
        <strain evidence="2">NBRC 111146</strain>
    </source>
</reference>
<evidence type="ECO:0000259" key="1">
    <source>
        <dbReference type="Pfam" id="PF04287"/>
    </source>
</evidence>
<name>A0A557PA82_9VIBR</name>
<dbReference type="GO" id="GO:0044010">
    <property type="term" value="P:single-species biofilm formation"/>
    <property type="evidence" value="ECO:0007669"/>
    <property type="project" value="TreeGrafter"/>
</dbReference>
<dbReference type="RefSeq" id="WP_089123376.1">
    <property type="nucleotide sequence ID" value="NZ_BSPV01000009.1"/>
</dbReference>
<reference evidence="3 4" key="3">
    <citation type="submission" date="2019-07" db="EMBL/GenBank/DDBJ databases">
        <title>The draft genome sequence of Vibrio algivorus M1486.</title>
        <authorList>
            <person name="Meng X."/>
        </authorList>
    </citation>
    <scope>NUCLEOTIDE SEQUENCE [LARGE SCALE GENOMIC DNA]</scope>
    <source>
        <strain evidence="3 4">M1486</strain>
    </source>
</reference>
<evidence type="ECO:0000313" key="3">
    <source>
        <dbReference type="EMBL" id="TVO37567.1"/>
    </source>
</evidence>
<organism evidence="3 4">
    <name type="scientific">Vibrio algivorus</name>
    <dbReference type="NCBI Taxonomy" id="1667024"/>
    <lineage>
        <taxon>Bacteria</taxon>
        <taxon>Pseudomonadati</taxon>
        <taxon>Pseudomonadota</taxon>
        <taxon>Gammaproteobacteria</taxon>
        <taxon>Vibrionales</taxon>
        <taxon>Vibrionaceae</taxon>
        <taxon>Vibrio</taxon>
    </lineage>
</organism>
<dbReference type="PANTHER" id="PTHR39586">
    <property type="entry name" value="CYTOPLASMIC PROTEIN-RELATED"/>
    <property type="match status" value="1"/>
</dbReference>
<dbReference type="AlphaFoldDB" id="A0A557PA82"/>
<dbReference type="Proteomes" id="UP001157156">
    <property type="component" value="Unassembled WGS sequence"/>
</dbReference>
<comment type="caution">
    <text evidence="3">The sequence shown here is derived from an EMBL/GenBank/DDBJ whole genome shotgun (WGS) entry which is preliminary data.</text>
</comment>